<gene>
    <name evidence="2" type="primary">LOC130464105</name>
</gene>
<keyword evidence="1" id="KW-1185">Reference proteome</keyword>
<evidence type="ECO:0000313" key="1">
    <source>
        <dbReference type="Proteomes" id="UP000813463"/>
    </source>
</evidence>
<reference evidence="2" key="2">
    <citation type="submission" date="2025-08" db="UniProtKB">
        <authorList>
            <consortium name="RefSeq"/>
        </authorList>
    </citation>
    <scope>IDENTIFICATION</scope>
    <source>
        <tissue evidence="2">Leaf</tissue>
    </source>
</reference>
<protein>
    <recommendedName>
        <fullName evidence="3">Legume lectin domain-containing protein</fullName>
    </recommendedName>
</protein>
<organism evidence="1 2">
    <name type="scientific">Spinacia oleracea</name>
    <name type="common">Spinach</name>
    <dbReference type="NCBI Taxonomy" id="3562"/>
    <lineage>
        <taxon>Eukaryota</taxon>
        <taxon>Viridiplantae</taxon>
        <taxon>Streptophyta</taxon>
        <taxon>Embryophyta</taxon>
        <taxon>Tracheophyta</taxon>
        <taxon>Spermatophyta</taxon>
        <taxon>Magnoliopsida</taxon>
        <taxon>eudicotyledons</taxon>
        <taxon>Gunneridae</taxon>
        <taxon>Pentapetalae</taxon>
        <taxon>Caryophyllales</taxon>
        <taxon>Chenopodiaceae</taxon>
        <taxon>Chenopodioideae</taxon>
        <taxon>Anserineae</taxon>
        <taxon>Spinacia</taxon>
    </lineage>
</organism>
<dbReference type="GeneID" id="130464105"/>
<evidence type="ECO:0000313" key="2">
    <source>
        <dbReference type="RefSeq" id="XP_056689490.1"/>
    </source>
</evidence>
<reference evidence="1" key="1">
    <citation type="journal article" date="2021" name="Nat. Commun.">
        <title>Genomic analyses provide insights into spinach domestication and the genetic basis of agronomic traits.</title>
        <authorList>
            <person name="Cai X."/>
            <person name="Sun X."/>
            <person name="Xu C."/>
            <person name="Sun H."/>
            <person name="Wang X."/>
            <person name="Ge C."/>
            <person name="Zhang Z."/>
            <person name="Wang Q."/>
            <person name="Fei Z."/>
            <person name="Jiao C."/>
            <person name="Wang Q."/>
        </authorList>
    </citation>
    <scope>NUCLEOTIDE SEQUENCE [LARGE SCALE GENOMIC DNA]</scope>
    <source>
        <strain evidence="1">cv. Varoflay</strain>
    </source>
</reference>
<dbReference type="RefSeq" id="XP_056689490.1">
    <property type="nucleotide sequence ID" value="XM_056833512.1"/>
</dbReference>
<dbReference type="Proteomes" id="UP000813463">
    <property type="component" value="Chromosome 6"/>
</dbReference>
<accession>A0ABM3R1I7</accession>
<name>A0ABM3R1I7_SPIOL</name>
<proteinExistence type="predicted"/>
<evidence type="ECO:0008006" key="3">
    <source>
        <dbReference type="Google" id="ProtNLM"/>
    </source>
</evidence>
<sequence>MAWKEEGEERETLTWLPDLLQPDLQPHSFTGYPDSRRLSFTNPRSLDVFSEDSLVTPHLCFDNLVGEISPALWVWDDFVDELPVAGQNGELLGETYISFNKQTGLTKWSRFSLVFQYLDK</sequence>